<name>A0ACA9QWE5_9GLOM</name>
<feature type="non-terminal residue" evidence="1">
    <location>
        <position position="383"/>
    </location>
</feature>
<evidence type="ECO:0000313" key="2">
    <source>
        <dbReference type="Proteomes" id="UP000789920"/>
    </source>
</evidence>
<keyword evidence="2" id="KW-1185">Reference proteome</keyword>
<sequence length="383" mass="44144">TLKNVLSAWMEDNNRRDWNTMNIRRSRPTNYTPYELVFGQYPLHHFNLIEEWKRHNINMEEDLPEGIIENEEGSENKDNNLSNKYEDFNEITQINNIERDSASRSLIVASPSSSQSLTPFSDIFQEEDSTIKKNSTLQTNKSSLITSVLGEHELENIEDDYTMQQQTTFNNQQIQSTTDDTSEQIVSAQDNFTSNQERITKDKENQNFIDSNNSNDYVPSKKHRIRVIQEALNNPTSQHNIYQQVVNKNLEDYRSKIKCKMHTKYNIHERVYEVGDLVKIQVAKIDHGPGDHCALPCKVFAVLPRNMYRLVCRFGILDQAFSAGMVLSLGPKEYLELNNPPTNMTISMIEAARLQYNTLASNKVCNCRGDCLTARCICKKANI</sequence>
<evidence type="ECO:0000313" key="1">
    <source>
        <dbReference type="EMBL" id="CAG8767104.1"/>
    </source>
</evidence>
<reference evidence="1" key="1">
    <citation type="submission" date="2021-06" db="EMBL/GenBank/DDBJ databases">
        <authorList>
            <person name="Kallberg Y."/>
            <person name="Tangrot J."/>
            <person name="Rosling A."/>
        </authorList>
    </citation>
    <scope>NUCLEOTIDE SEQUENCE</scope>
    <source>
        <strain evidence="1">MA461A</strain>
    </source>
</reference>
<proteinExistence type="predicted"/>
<comment type="caution">
    <text evidence="1">The sequence shown here is derived from an EMBL/GenBank/DDBJ whole genome shotgun (WGS) entry which is preliminary data.</text>
</comment>
<organism evidence="1 2">
    <name type="scientific">Racocetra persica</name>
    <dbReference type="NCBI Taxonomy" id="160502"/>
    <lineage>
        <taxon>Eukaryota</taxon>
        <taxon>Fungi</taxon>
        <taxon>Fungi incertae sedis</taxon>
        <taxon>Mucoromycota</taxon>
        <taxon>Glomeromycotina</taxon>
        <taxon>Glomeromycetes</taxon>
        <taxon>Diversisporales</taxon>
        <taxon>Gigasporaceae</taxon>
        <taxon>Racocetra</taxon>
    </lineage>
</organism>
<dbReference type="Proteomes" id="UP000789920">
    <property type="component" value="Unassembled WGS sequence"/>
</dbReference>
<feature type="non-terminal residue" evidence="1">
    <location>
        <position position="1"/>
    </location>
</feature>
<dbReference type="EMBL" id="CAJVQC010038831">
    <property type="protein sequence ID" value="CAG8767104.1"/>
    <property type="molecule type" value="Genomic_DNA"/>
</dbReference>
<protein>
    <submittedName>
        <fullName evidence="1">24230_t:CDS:1</fullName>
    </submittedName>
</protein>
<accession>A0ACA9QWE5</accession>
<gene>
    <name evidence="1" type="ORF">RPERSI_LOCUS15936</name>
</gene>